<comment type="subcellular location">
    <subcellularLocation>
        <location evidence="1">Cell membrane</location>
        <topology evidence="1">Multi-pass membrane protein</topology>
    </subcellularLocation>
</comment>
<dbReference type="AlphaFoldDB" id="A0A1H4A496"/>
<feature type="transmembrane region" description="Helical" evidence="8">
    <location>
        <begin position="151"/>
        <end position="171"/>
    </location>
</feature>
<feature type="transmembrane region" description="Helical" evidence="8">
    <location>
        <begin position="210"/>
        <end position="234"/>
    </location>
</feature>
<dbReference type="Proteomes" id="UP000199288">
    <property type="component" value="Unassembled WGS sequence"/>
</dbReference>
<dbReference type="GO" id="GO:0140911">
    <property type="term" value="F:pore-forming activity"/>
    <property type="evidence" value="ECO:0007669"/>
    <property type="project" value="InterPro"/>
</dbReference>
<proteinExistence type="inferred from homology"/>
<accession>A0A1H4A496</accession>
<dbReference type="EMBL" id="FNQV01000007">
    <property type="protein sequence ID" value="SEA30608.1"/>
    <property type="molecule type" value="Genomic_DNA"/>
</dbReference>
<evidence type="ECO:0000256" key="6">
    <source>
        <dbReference type="ARBA" id="ARBA00023136"/>
    </source>
</evidence>
<keyword evidence="5 8" id="KW-1133">Transmembrane helix</keyword>
<gene>
    <name evidence="9" type="ORF">SAMN02910418_01318</name>
</gene>
<feature type="binding site" evidence="7">
    <location>
        <position position="211"/>
    </location>
    <ligand>
        <name>Zn(2+)</name>
        <dbReference type="ChEBI" id="CHEBI:29105"/>
    </ligand>
</feature>
<evidence type="ECO:0000256" key="1">
    <source>
        <dbReference type="ARBA" id="ARBA00004651"/>
    </source>
</evidence>
<evidence type="ECO:0000256" key="4">
    <source>
        <dbReference type="ARBA" id="ARBA00022692"/>
    </source>
</evidence>
<evidence type="ECO:0000313" key="10">
    <source>
        <dbReference type="Proteomes" id="UP000199288"/>
    </source>
</evidence>
<evidence type="ECO:0000256" key="5">
    <source>
        <dbReference type="ARBA" id="ARBA00022989"/>
    </source>
</evidence>
<feature type="binding site" evidence="7">
    <location>
        <position position="82"/>
    </location>
    <ligand>
        <name>Zn(2+)</name>
        <dbReference type="ChEBI" id="CHEBI:29105"/>
    </ligand>
</feature>
<feature type="transmembrane region" description="Helical" evidence="8">
    <location>
        <begin position="34"/>
        <end position="56"/>
    </location>
</feature>
<keyword evidence="10" id="KW-1185">Reference proteome</keyword>
<evidence type="ECO:0000256" key="8">
    <source>
        <dbReference type="SAM" id="Phobius"/>
    </source>
</evidence>
<evidence type="ECO:0000256" key="7">
    <source>
        <dbReference type="PIRSR" id="PIRSR604254-1"/>
    </source>
</evidence>
<dbReference type="PANTHER" id="PTHR20855">
    <property type="entry name" value="ADIPOR/PROGESTIN RECEPTOR-RELATED"/>
    <property type="match status" value="1"/>
</dbReference>
<feature type="transmembrane region" description="Helical" evidence="8">
    <location>
        <begin position="124"/>
        <end position="144"/>
    </location>
</feature>
<sequence>MTHHVKIRSTSSTSARMADRMEDMFEQVKPRFRGWIHAVTAPLALAAGIVLIALTPTAMGKIAVSIFAASTVVLFGHSAVYHRGTWSAKVGAILRRMDHANIFLLIAGTYTPLSLFLLDRATATTVLTVVWGGALAGILLRVLWLHAPRWLYVPLYIALGWVAVWFLPQFWHAGGPAIVWLVVAGGISYTLGAVVYALKWPDPAPRWFGFHEIFHVCTVIGYACHCVAVFMAALTLR</sequence>
<name>A0A1H4A496_9ACTO</name>
<dbReference type="PANTHER" id="PTHR20855:SF3">
    <property type="entry name" value="LD03007P"/>
    <property type="match status" value="1"/>
</dbReference>
<feature type="transmembrane region" description="Helical" evidence="8">
    <location>
        <begin position="177"/>
        <end position="198"/>
    </location>
</feature>
<evidence type="ECO:0000256" key="2">
    <source>
        <dbReference type="ARBA" id="ARBA00008488"/>
    </source>
</evidence>
<feature type="binding site" evidence="7">
    <location>
        <position position="215"/>
    </location>
    <ligand>
        <name>Zn(2+)</name>
        <dbReference type="ChEBI" id="CHEBI:29105"/>
    </ligand>
</feature>
<dbReference type="InterPro" id="IPR004254">
    <property type="entry name" value="AdipoR/HlyIII-related"/>
</dbReference>
<evidence type="ECO:0000256" key="3">
    <source>
        <dbReference type="ARBA" id="ARBA00022475"/>
    </source>
</evidence>
<keyword evidence="7" id="KW-0479">Metal-binding</keyword>
<dbReference type="InterPro" id="IPR005744">
    <property type="entry name" value="Hy-lIII"/>
</dbReference>
<keyword evidence="3" id="KW-1003">Cell membrane</keyword>
<feature type="transmembrane region" description="Helical" evidence="8">
    <location>
        <begin position="102"/>
        <end position="118"/>
    </location>
</feature>
<dbReference type="GO" id="GO:0005886">
    <property type="term" value="C:plasma membrane"/>
    <property type="evidence" value="ECO:0007669"/>
    <property type="project" value="UniProtKB-SubCell"/>
</dbReference>
<keyword evidence="4 8" id="KW-0812">Transmembrane</keyword>
<dbReference type="GO" id="GO:0046872">
    <property type="term" value="F:metal ion binding"/>
    <property type="evidence" value="ECO:0007669"/>
    <property type="project" value="UniProtKB-KW"/>
</dbReference>
<reference evidence="10" key="1">
    <citation type="submission" date="2016-10" db="EMBL/GenBank/DDBJ databases">
        <authorList>
            <person name="Varghese N."/>
            <person name="Submissions S."/>
        </authorList>
    </citation>
    <scope>NUCLEOTIDE SEQUENCE [LARGE SCALE GENOMIC DNA]</scope>
    <source>
        <strain evidence="10">KPR-1</strain>
    </source>
</reference>
<comment type="similarity">
    <text evidence="2">Belongs to the UPF0073 (Hly-III) family.</text>
</comment>
<organism evidence="9 10">
    <name type="scientific">Bowdeniella nasicola</name>
    <dbReference type="NCBI Taxonomy" id="208480"/>
    <lineage>
        <taxon>Bacteria</taxon>
        <taxon>Bacillati</taxon>
        <taxon>Actinomycetota</taxon>
        <taxon>Actinomycetes</taxon>
        <taxon>Actinomycetales</taxon>
        <taxon>Actinomycetaceae</taxon>
        <taxon>Bowdeniella</taxon>
    </lineage>
</organism>
<dbReference type="Pfam" id="PF03006">
    <property type="entry name" value="HlyIII"/>
    <property type="match status" value="1"/>
</dbReference>
<protein>
    <submittedName>
        <fullName evidence="9">Hemolysin III</fullName>
    </submittedName>
</protein>
<feature type="transmembrane region" description="Helical" evidence="8">
    <location>
        <begin position="62"/>
        <end position="81"/>
    </location>
</feature>
<keyword evidence="7" id="KW-0862">Zinc</keyword>
<dbReference type="NCBIfam" id="TIGR01065">
    <property type="entry name" value="hlyIII"/>
    <property type="match status" value="1"/>
</dbReference>
<evidence type="ECO:0000313" key="9">
    <source>
        <dbReference type="EMBL" id="SEA30608.1"/>
    </source>
</evidence>
<keyword evidence="6 8" id="KW-0472">Membrane</keyword>